<evidence type="ECO:0000256" key="4">
    <source>
        <dbReference type="ARBA" id="ARBA00031404"/>
    </source>
</evidence>
<dbReference type="InterPro" id="IPR034733">
    <property type="entry name" value="AcCoA_carboxyl_beta"/>
</dbReference>
<dbReference type="PROSITE" id="PS50989">
    <property type="entry name" value="COA_CT_CTER"/>
    <property type="match status" value="1"/>
</dbReference>
<dbReference type="InterPro" id="IPR011762">
    <property type="entry name" value="COA_CT_N"/>
</dbReference>
<dbReference type="Gene3D" id="3.90.226.10">
    <property type="entry name" value="2-enoyl-CoA Hydratase, Chain A, domain 1"/>
    <property type="match status" value="2"/>
</dbReference>
<dbReference type="GO" id="GO:0004485">
    <property type="term" value="F:methylcrotonoyl-CoA carboxylase activity"/>
    <property type="evidence" value="ECO:0007669"/>
    <property type="project" value="UniProtKB-EC"/>
</dbReference>
<dbReference type="PANTHER" id="PTHR22855">
    <property type="entry name" value="ACETYL, PROPIONYL, PYRUVATE, AND GLUTACONYL CARBOXYLASE-RELATED"/>
    <property type="match status" value="1"/>
</dbReference>
<dbReference type="InterPro" id="IPR011763">
    <property type="entry name" value="COA_CT_C"/>
</dbReference>
<dbReference type="EMBL" id="RBNJ01012908">
    <property type="protein sequence ID" value="RUS25464.1"/>
    <property type="molecule type" value="Genomic_DNA"/>
</dbReference>
<dbReference type="InterPro" id="IPR029045">
    <property type="entry name" value="ClpP/crotonase-like_dom_sf"/>
</dbReference>
<organism evidence="8 9">
    <name type="scientific">Jimgerdemannia flammicorona</name>
    <dbReference type="NCBI Taxonomy" id="994334"/>
    <lineage>
        <taxon>Eukaryota</taxon>
        <taxon>Fungi</taxon>
        <taxon>Fungi incertae sedis</taxon>
        <taxon>Mucoromycota</taxon>
        <taxon>Mucoromycotina</taxon>
        <taxon>Endogonomycetes</taxon>
        <taxon>Endogonales</taxon>
        <taxon>Endogonaceae</taxon>
        <taxon>Jimgerdemannia</taxon>
    </lineage>
</organism>
<evidence type="ECO:0000313" key="9">
    <source>
        <dbReference type="Proteomes" id="UP000274822"/>
    </source>
</evidence>
<proteinExistence type="predicted"/>
<feature type="non-terminal residue" evidence="8">
    <location>
        <position position="507"/>
    </location>
</feature>
<dbReference type="FunFam" id="3.90.226.10:FF:000030">
    <property type="entry name" value="Acetyl-CoA carboxylase carboxyltransferase subunit"/>
    <property type="match status" value="1"/>
</dbReference>
<evidence type="ECO:0000259" key="7">
    <source>
        <dbReference type="PROSITE" id="PS50989"/>
    </source>
</evidence>
<dbReference type="GO" id="GO:0006552">
    <property type="term" value="P:L-leucine catabolic process"/>
    <property type="evidence" value="ECO:0007669"/>
    <property type="project" value="UniProtKB-UniPathway"/>
</dbReference>
<reference evidence="8 9" key="1">
    <citation type="journal article" date="2018" name="New Phytol.">
        <title>Phylogenomics of Endogonaceae and evolution of mycorrhizas within Mucoromycota.</title>
        <authorList>
            <person name="Chang Y."/>
            <person name="Desiro A."/>
            <person name="Na H."/>
            <person name="Sandor L."/>
            <person name="Lipzen A."/>
            <person name="Clum A."/>
            <person name="Barry K."/>
            <person name="Grigoriev I.V."/>
            <person name="Martin F.M."/>
            <person name="Stajich J.E."/>
            <person name="Smith M.E."/>
            <person name="Bonito G."/>
            <person name="Spatafora J.W."/>
        </authorList>
    </citation>
    <scope>NUCLEOTIDE SEQUENCE [LARGE SCALE GENOMIC DNA]</scope>
    <source>
        <strain evidence="8 9">AD002</strain>
    </source>
</reference>
<dbReference type="InterPro" id="IPR045190">
    <property type="entry name" value="MCCB/AccD1-like"/>
</dbReference>
<comment type="catalytic activity">
    <reaction evidence="5">
        <text>3-methylbut-2-enoyl-CoA + hydrogencarbonate + ATP = 3-methyl-(2E)-glutaconyl-CoA + ADP + phosphate + H(+)</text>
        <dbReference type="Rhea" id="RHEA:13589"/>
        <dbReference type="ChEBI" id="CHEBI:15378"/>
        <dbReference type="ChEBI" id="CHEBI:17544"/>
        <dbReference type="ChEBI" id="CHEBI:30616"/>
        <dbReference type="ChEBI" id="CHEBI:43474"/>
        <dbReference type="ChEBI" id="CHEBI:57344"/>
        <dbReference type="ChEBI" id="CHEBI:57346"/>
        <dbReference type="ChEBI" id="CHEBI:456216"/>
        <dbReference type="EC" id="6.4.1.4"/>
    </reaction>
</comment>
<evidence type="ECO:0000256" key="2">
    <source>
        <dbReference type="ARBA" id="ARBA00026116"/>
    </source>
</evidence>
<evidence type="ECO:0000256" key="1">
    <source>
        <dbReference type="ARBA" id="ARBA00025711"/>
    </source>
</evidence>
<protein>
    <recommendedName>
        <fullName evidence="2">methylcrotonoyl-CoA carboxylase</fullName>
        <ecNumber evidence="2">6.4.1.4</ecNumber>
    </recommendedName>
    <alternativeName>
        <fullName evidence="4">3-methylcrotonyl-CoA carboxylase 2</fullName>
    </alternativeName>
    <alternativeName>
        <fullName evidence="3">3-methylcrotonyl-CoA:carbon dioxide ligase subunit beta</fullName>
    </alternativeName>
</protein>
<feature type="domain" description="CoA carboxyltransferase N-terminal" evidence="6">
    <location>
        <begin position="63"/>
        <end position="316"/>
    </location>
</feature>
<gene>
    <name evidence="8" type="ORF">BC938DRAFT_472140</name>
</gene>
<dbReference type="EC" id="6.4.1.4" evidence="2"/>
<dbReference type="FunFam" id="3.90.226.10:FF:000021">
    <property type="entry name" value="Acetyl-CoA carboxylase carboxyltransferase subunit"/>
    <property type="match status" value="1"/>
</dbReference>
<keyword evidence="9" id="KW-1185">Reference proteome</keyword>
<evidence type="ECO:0000256" key="5">
    <source>
        <dbReference type="ARBA" id="ARBA00052347"/>
    </source>
</evidence>
<name>A0A433Q6Q7_9FUNG</name>
<accession>A0A433Q6Q7</accession>
<evidence type="ECO:0000256" key="3">
    <source>
        <dbReference type="ARBA" id="ARBA00031237"/>
    </source>
</evidence>
<dbReference type="PANTHER" id="PTHR22855:SF46">
    <property type="entry name" value="METHYLCROTONOYL-COA CARBOXYLASE"/>
    <property type="match status" value="1"/>
</dbReference>
<dbReference type="PROSITE" id="PS50980">
    <property type="entry name" value="COA_CT_NTER"/>
    <property type="match status" value="1"/>
</dbReference>
<dbReference type="AlphaFoldDB" id="A0A433Q6Q7"/>
<dbReference type="UniPathway" id="UPA00363">
    <property type="reaction ID" value="UER00861"/>
</dbReference>
<sequence>MDGKEQRAKSKEQRAKKASIHVHLIPNPPTPPSHGPMATIADVKRFKSTVNTASPEYQANYKEWQLLLNTLRDRLKEATSQGQMRHLETHIKRGQLLARDRIELLLDEDSPFLEICPLAGWGQKDMTLGGSIVAGIGLVCGVETMVIASVPTLSGGSSNEVSVVRGERISQILMENRLPAIQLLQTGGANLSQQFRVFHRGGISFRRLAEHSKAGIPTCSVVFGSSTAGGAYSPGMSDYVIMVKNKAQVFLGGPPLVQMATGEISDAESLGGADMHSRKSGVSDQLALDEFDAIRKAREWMSHLNWKKHGPVPPRHLTPSIEEPIYNRDELLGIVSANIRLPFDATEVVIRIVDGSRFMPFKPLYGANLVCGWAHVHGIPVGILANNNVLFTQEANKATQFIQLCNLKNTPLLFFHNITGFMVGKRYEEEGIVKAGARFINAVANSQVPAITIIMGASYGAGNYAMSGRAYNPRFLFSWPNSKCSVMGPDQLTGVMDLITRQAAERY</sequence>
<dbReference type="SUPFAM" id="SSF52096">
    <property type="entry name" value="ClpP/crotonase"/>
    <property type="match status" value="2"/>
</dbReference>
<dbReference type="Proteomes" id="UP000274822">
    <property type="component" value="Unassembled WGS sequence"/>
</dbReference>
<dbReference type="Pfam" id="PF01039">
    <property type="entry name" value="Carboxyl_trans"/>
    <property type="match status" value="1"/>
</dbReference>
<comment type="caution">
    <text evidence="8">The sequence shown here is derived from an EMBL/GenBank/DDBJ whole genome shotgun (WGS) entry which is preliminary data.</text>
</comment>
<comment type="pathway">
    <text evidence="1">Amino-acid degradation; L-leucine degradation; (S)-3-hydroxy-3-methylglutaryl-CoA from 3-isovaleryl-CoA: step 2/3.</text>
</comment>
<feature type="domain" description="CoA carboxyltransferase C-terminal" evidence="7">
    <location>
        <begin position="320"/>
        <end position="507"/>
    </location>
</feature>
<evidence type="ECO:0000313" key="8">
    <source>
        <dbReference type="EMBL" id="RUS25464.1"/>
    </source>
</evidence>
<evidence type="ECO:0000259" key="6">
    <source>
        <dbReference type="PROSITE" id="PS50980"/>
    </source>
</evidence>